<dbReference type="Proteomes" id="UP000306113">
    <property type="component" value="Unassembled WGS sequence"/>
</dbReference>
<reference evidence="4 5" key="1">
    <citation type="submission" date="2019-04" db="EMBL/GenBank/DDBJ databases">
        <title>Draft genome sequence of Youngimonas vesicularis.</title>
        <authorList>
            <person name="Hameed A."/>
        </authorList>
    </citation>
    <scope>NUCLEOTIDE SEQUENCE [LARGE SCALE GENOMIC DNA]</scope>
    <source>
        <strain evidence="4 5">CC-AMW-E</strain>
    </source>
</reference>
<feature type="domain" description="Flavodoxin-like" evidence="3">
    <location>
        <begin position="4"/>
        <end position="150"/>
    </location>
</feature>
<dbReference type="PROSITE" id="PS50902">
    <property type="entry name" value="FLAVODOXIN_LIKE"/>
    <property type="match status" value="1"/>
</dbReference>
<gene>
    <name evidence="4" type="ORF">E7681_01310</name>
</gene>
<dbReference type="Pfam" id="PF03358">
    <property type="entry name" value="FMN_red"/>
    <property type="match status" value="1"/>
</dbReference>
<dbReference type="Gene3D" id="3.40.50.360">
    <property type="match status" value="1"/>
</dbReference>
<evidence type="ECO:0000313" key="4">
    <source>
        <dbReference type="EMBL" id="THD76508.1"/>
    </source>
</evidence>
<dbReference type="OrthoDB" id="9801479at2"/>
<dbReference type="AlphaFoldDB" id="A0A4S3MEF0"/>
<dbReference type="InterPro" id="IPR008254">
    <property type="entry name" value="Flavodoxin/NO_synth"/>
</dbReference>
<name>A0A4S3MEF0_9RHOB</name>
<dbReference type="InterPro" id="IPR005025">
    <property type="entry name" value="FMN_Rdtase-like_dom"/>
</dbReference>
<protein>
    <submittedName>
        <fullName evidence="4">Flavodoxin family protein</fullName>
    </submittedName>
</protein>
<organism evidence="4 5">
    <name type="scientific">Thalassobius vesicularis</name>
    <dbReference type="NCBI Taxonomy" id="1294297"/>
    <lineage>
        <taxon>Bacteria</taxon>
        <taxon>Pseudomonadati</taxon>
        <taxon>Pseudomonadota</taxon>
        <taxon>Alphaproteobacteria</taxon>
        <taxon>Rhodobacterales</taxon>
        <taxon>Roseobacteraceae</taxon>
        <taxon>Thalassovita</taxon>
    </lineage>
</organism>
<evidence type="ECO:0000259" key="3">
    <source>
        <dbReference type="PROSITE" id="PS50902"/>
    </source>
</evidence>
<dbReference type="EMBL" id="SSMD01000001">
    <property type="protein sequence ID" value="THD76508.1"/>
    <property type="molecule type" value="Genomic_DNA"/>
</dbReference>
<dbReference type="InterPro" id="IPR029039">
    <property type="entry name" value="Flavoprotein-like_sf"/>
</dbReference>
<dbReference type="PANTHER" id="PTHR30546">
    <property type="entry name" value="FLAVODOXIN-RELATED PROTEIN WRBA-RELATED"/>
    <property type="match status" value="1"/>
</dbReference>
<dbReference type="SUPFAM" id="SSF52218">
    <property type="entry name" value="Flavoproteins"/>
    <property type="match status" value="1"/>
</dbReference>
<keyword evidence="5" id="KW-1185">Reference proteome</keyword>
<dbReference type="RefSeq" id="WP_136337451.1">
    <property type="nucleotide sequence ID" value="NZ_SSMD01000001.1"/>
</dbReference>
<dbReference type="GO" id="GO:0003955">
    <property type="term" value="F:NAD(P)H dehydrogenase (quinone) activity"/>
    <property type="evidence" value="ECO:0007669"/>
    <property type="project" value="TreeGrafter"/>
</dbReference>
<keyword evidence="1" id="KW-0285">Flavoprotein</keyword>
<evidence type="ECO:0000313" key="5">
    <source>
        <dbReference type="Proteomes" id="UP000306113"/>
    </source>
</evidence>
<keyword evidence="2" id="KW-0288">FMN</keyword>
<dbReference type="GO" id="GO:0010181">
    <property type="term" value="F:FMN binding"/>
    <property type="evidence" value="ECO:0007669"/>
    <property type="project" value="InterPro"/>
</dbReference>
<sequence>MANVAITFFSGRGHTRKLAVTLARALGTEGCSARLIDVMEMSETDWQAMEAADGILFGAPTYMGSVAAEYKGFMDATSDIWSGQKWADKLAGGFTVATFPGGDKIVALQQLSTFAMQHGMLWVGQDQIGAPVNRNQVGINESGTWLGLAATTVRDKELLVSDGDVETARRYGTRFARAVRRWSI</sequence>
<evidence type="ECO:0000256" key="2">
    <source>
        <dbReference type="ARBA" id="ARBA00022643"/>
    </source>
</evidence>
<dbReference type="GO" id="GO:0016020">
    <property type="term" value="C:membrane"/>
    <property type="evidence" value="ECO:0007669"/>
    <property type="project" value="TreeGrafter"/>
</dbReference>
<comment type="caution">
    <text evidence="4">The sequence shown here is derived from an EMBL/GenBank/DDBJ whole genome shotgun (WGS) entry which is preliminary data.</text>
</comment>
<evidence type="ECO:0000256" key="1">
    <source>
        <dbReference type="ARBA" id="ARBA00022630"/>
    </source>
</evidence>
<accession>A0A4S3MEF0</accession>
<dbReference type="PANTHER" id="PTHR30546:SF23">
    <property type="entry name" value="FLAVOPROTEIN-LIKE PROTEIN YCP4-RELATED"/>
    <property type="match status" value="1"/>
</dbReference>
<proteinExistence type="predicted"/>